<reference evidence="1" key="2">
    <citation type="journal article" date="2015" name="ISME J.">
        <title>A new class of marine Euryarchaeota group II from the Mediterranean deep chlorophyll maximum.</title>
        <authorList>
            <person name="Martin-Cuadrado A.B."/>
            <person name="Garcia-Heredia I."/>
            <person name="Molto A.G."/>
            <person name="Lopez-Ubeda R."/>
            <person name="Kimes N."/>
            <person name="Lopez-Garcia P."/>
            <person name="Moreira D."/>
            <person name="Rodriguez-Valera F."/>
        </authorList>
    </citation>
    <scope>NUCLEOTIDE SEQUENCE</scope>
</reference>
<dbReference type="AlphaFoldDB" id="A0A1B1TAV2"/>
<accession>A0A1B1TAV2</accession>
<sequence>MTEISKKNPQILLIKGPIKDAGETSLLEIRGDSKVEMEIPCSEITVSVERRIQRTILHGGEGDDLEDQGAESAIYNIEAHIGVDAYTTVMGLFRGGQPTIEEPFEGGQVKVAFKHIHYSAAKKIIKTSID</sequence>
<protein>
    <submittedName>
        <fullName evidence="1">Uncharacterized protein</fullName>
    </submittedName>
</protein>
<evidence type="ECO:0000313" key="1">
    <source>
        <dbReference type="EMBL" id="ANV79424.1"/>
    </source>
</evidence>
<name>A0A1B1TAV2_9ARCH</name>
<reference evidence="1" key="1">
    <citation type="submission" date="2014-11" db="EMBL/GenBank/DDBJ databases">
        <authorList>
            <person name="Zhu J."/>
            <person name="Qi W."/>
            <person name="Song R."/>
        </authorList>
    </citation>
    <scope>NUCLEOTIDE SEQUENCE</scope>
</reference>
<dbReference type="EMBL" id="KP211832">
    <property type="protein sequence ID" value="ANV79424.1"/>
    <property type="molecule type" value="Genomic_DNA"/>
</dbReference>
<proteinExistence type="predicted"/>
<organism evidence="1">
    <name type="scientific">uncultured Poseidoniia archaeon</name>
    <dbReference type="NCBI Taxonomy" id="1697135"/>
    <lineage>
        <taxon>Archaea</taxon>
        <taxon>Methanobacteriati</taxon>
        <taxon>Thermoplasmatota</taxon>
        <taxon>Candidatus Poseidoniia</taxon>
        <taxon>environmental samples</taxon>
    </lineage>
</organism>